<evidence type="ECO:0000256" key="5">
    <source>
        <dbReference type="ARBA" id="ARBA00023186"/>
    </source>
</evidence>
<sequence>MDIQLKEINAYAREVTIDLSWEEIERDFEKALKEFSKRMKLPGFRPGKVPRKILMKQFQPSIEANFVENSVNNYYLKALKEKEIVPVNMGSVSDVHFHYGEHFKFKVAFEIEPAVVIKKMRKTSLKVEKTVYILDDEDIDLAINEMRQGQAKVITIEDGAKVDDFIVCDLQEIDISGVPIIGKKLETRYVKLGQIPFDGDNQKKLDGVKPGEKVRVSVPIDEQGTLGIYELSVKNVERQILPEIDEDFIKVADPEAKDMADYRNRISERLEEAYRNRSDEAFDRQLSDAMISHVNPDFPPSMAESYLEHMVEDVTKDNPGKVDKEKIKEMYKPISERNLKWYLIRNAIIKGQEFKVSNDDVKEEIDRRKEATPEHIKELEKYFKKPSNRQRLQDDLMEKNILAYLKKFAKIKEVKVRTKDLRNQSEEEAKQL</sequence>
<dbReference type="GO" id="GO:0051083">
    <property type="term" value="P:'de novo' cotranslational protein folding"/>
    <property type="evidence" value="ECO:0007669"/>
    <property type="project" value="TreeGrafter"/>
</dbReference>
<dbReference type="Gene3D" id="1.10.3120.10">
    <property type="entry name" value="Trigger factor, C-terminal domain"/>
    <property type="match status" value="1"/>
</dbReference>
<dbReference type="InterPro" id="IPR036611">
    <property type="entry name" value="Trigger_fac_ribosome-bd_sf"/>
</dbReference>
<feature type="domain" description="Trigger factor C-terminal" evidence="8">
    <location>
        <begin position="259"/>
        <end position="406"/>
    </location>
</feature>
<evidence type="ECO:0000256" key="1">
    <source>
        <dbReference type="ARBA" id="ARBA00000971"/>
    </source>
</evidence>
<dbReference type="InterPro" id="IPR037041">
    <property type="entry name" value="Trigger_fac_C_sf"/>
</dbReference>
<dbReference type="SUPFAM" id="SSF54534">
    <property type="entry name" value="FKBP-like"/>
    <property type="match status" value="1"/>
</dbReference>
<dbReference type="SUPFAM" id="SSF109998">
    <property type="entry name" value="Triger factor/SurA peptide-binding domain-like"/>
    <property type="match status" value="1"/>
</dbReference>
<dbReference type="SUPFAM" id="SSF102735">
    <property type="entry name" value="Trigger factor ribosome-binding domain"/>
    <property type="match status" value="1"/>
</dbReference>
<dbReference type="NCBIfam" id="TIGR00115">
    <property type="entry name" value="tig"/>
    <property type="match status" value="1"/>
</dbReference>
<dbReference type="GO" id="GO:0051301">
    <property type="term" value="P:cell division"/>
    <property type="evidence" value="ECO:0007669"/>
    <property type="project" value="UniProtKB-KW"/>
</dbReference>
<keyword evidence="5" id="KW-0143">Chaperone</keyword>
<evidence type="ECO:0000256" key="6">
    <source>
        <dbReference type="ARBA" id="ARBA00023235"/>
    </source>
</evidence>
<dbReference type="InterPro" id="IPR027304">
    <property type="entry name" value="Trigger_fact/SurA_dom_sf"/>
</dbReference>
<evidence type="ECO:0000256" key="4">
    <source>
        <dbReference type="ARBA" id="ARBA00023110"/>
    </source>
</evidence>
<keyword evidence="4" id="KW-0697">Rotamase</keyword>
<reference evidence="9" key="1">
    <citation type="submission" date="2015-10" db="EMBL/GenBank/DDBJ databases">
        <authorList>
            <person name="Gilbert D.G."/>
        </authorList>
    </citation>
    <scope>NUCLEOTIDE SEQUENCE</scope>
</reference>
<dbReference type="GO" id="GO:0044183">
    <property type="term" value="F:protein folding chaperone"/>
    <property type="evidence" value="ECO:0007669"/>
    <property type="project" value="TreeGrafter"/>
</dbReference>
<dbReference type="HAMAP" id="MF_00303">
    <property type="entry name" value="Trigger_factor_Tig"/>
    <property type="match status" value="1"/>
</dbReference>
<comment type="similarity">
    <text evidence="2">Belongs to the FKBP-type PPIase family. Tig subfamily.</text>
</comment>
<dbReference type="Pfam" id="PF05698">
    <property type="entry name" value="Trigger_C"/>
    <property type="match status" value="1"/>
</dbReference>
<dbReference type="AlphaFoldDB" id="A0A160VI29"/>
<comment type="catalytic activity">
    <reaction evidence="1">
        <text>[protein]-peptidylproline (omega=180) = [protein]-peptidylproline (omega=0)</text>
        <dbReference type="Rhea" id="RHEA:16237"/>
        <dbReference type="Rhea" id="RHEA-COMP:10747"/>
        <dbReference type="Rhea" id="RHEA-COMP:10748"/>
        <dbReference type="ChEBI" id="CHEBI:83833"/>
        <dbReference type="ChEBI" id="CHEBI:83834"/>
        <dbReference type="EC" id="5.2.1.8"/>
    </reaction>
</comment>
<feature type="domain" description="Trigger factor ribosome-binding bacterial" evidence="7">
    <location>
        <begin position="1"/>
        <end position="146"/>
    </location>
</feature>
<proteinExistence type="inferred from homology"/>
<dbReference type="InterPro" id="IPR008881">
    <property type="entry name" value="Trigger_fac_ribosome-bd_bac"/>
</dbReference>
<accession>A0A160VI29</accession>
<dbReference type="GO" id="GO:0043335">
    <property type="term" value="P:protein unfolding"/>
    <property type="evidence" value="ECO:0007669"/>
    <property type="project" value="TreeGrafter"/>
</dbReference>
<evidence type="ECO:0000256" key="2">
    <source>
        <dbReference type="ARBA" id="ARBA00005464"/>
    </source>
</evidence>
<dbReference type="InterPro" id="IPR008880">
    <property type="entry name" value="Trigger_fac_C"/>
</dbReference>
<evidence type="ECO:0000259" key="7">
    <source>
        <dbReference type="Pfam" id="PF05697"/>
    </source>
</evidence>
<dbReference type="GO" id="GO:0015031">
    <property type="term" value="P:protein transport"/>
    <property type="evidence" value="ECO:0007669"/>
    <property type="project" value="InterPro"/>
</dbReference>
<keyword evidence="9" id="KW-0131">Cell cycle</keyword>
<name>A0A160VI29_9ZZZZ</name>
<keyword evidence="6 9" id="KW-0413">Isomerase</keyword>
<dbReference type="PANTHER" id="PTHR30560:SF3">
    <property type="entry name" value="TRIGGER FACTOR-LIKE PROTEIN TIG, CHLOROPLASTIC"/>
    <property type="match status" value="1"/>
</dbReference>
<gene>
    <name evidence="9" type="ORF">MGWOODY_Mmi2182</name>
</gene>
<dbReference type="Gene3D" id="3.30.70.1050">
    <property type="entry name" value="Trigger factor ribosome-binding domain"/>
    <property type="match status" value="1"/>
</dbReference>
<protein>
    <recommendedName>
        <fullName evidence="3">peptidylprolyl isomerase</fullName>
        <ecNumber evidence="3">5.2.1.8</ecNumber>
    </recommendedName>
</protein>
<dbReference type="EC" id="5.2.1.8" evidence="3"/>
<dbReference type="Pfam" id="PF05697">
    <property type="entry name" value="Trigger_N"/>
    <property type="match status" value="1"/>
</dbReference>
<dbReference type="InterPro" id="IPR046357">
    <property type="entry name" value="PPIase_dom_sf"/>
</dbReference>
<dbReference type="GO" id="GO:0003755">
    <property type="term" value="F:peptidyl-prolyl cis-trans isomerase activity"/>
    <property type="evidence" value="ECO:0007669"/>
    <property type="project" value="UniProtKB-KW"/>
</dbReference>
<dbReference type="Gene3D" id="3.10.50.40">
    <property type="match status" value="1"/>
</dbReference>
<dbReference type="PANTHER" id="PTHR30560">
    <property type="entry name" value="TRIGGER FACTOR CHAPERONE AND PEPTIDYL-PROLYL CIS/TRANS ISOMERASE"/>
    <property type="match status" value="1"/>
</dbReference>
<dbReference type="GO" id="GO:0043022">
    <property type="term" value="F:ribosome binding"/>
    <property type="evidence" value="ECO:0007669"/>
    <property type="project" value="TreeGrafter"/>
</dbReference>
<evidence type="ECO:0000259" key="8">
    <source>
        <dbReference type="Pfam" id="PF05698"/>
    </source>
</evidence>
<organism evidence="9">
    <name type="scientific">hydrothermal vent metagenome</name>
    <dbReference type="NCBI Taxonomy" id="652676"/>
    <lineage>
        <taxon>unclassified sequences</taxon>
        <taxon>metagenomes</taxon>
        <taxon>ecological metagenomes</taxon>
    </lineage>
</organism>
<evidence type="ECO:0000313" key="9">
    <source>
        <dbReference type="EMBL" id="CUV10538.1"/>
    </source>
</evidence>
<evidence type="ECO:0000256" key="3">
    <source>
        <dbReference type="ARBA" id="ARBA00013194"/>
    </source>
</evidence>
<dbReference type="InterPro" id="IPR005215">
    <property type="entry name" value="Trig_fac"/>
</dbReference>
<dbReference type="EMBL" id="FAXC01000432">
    <property type="protein sequence ID" value="CUV10538.1"/>
    <property type="molecule type" value="Genomic_DNA"/>
</dbReference>
<dbReference type="PIRSF" id="PIRSF003095">
    <property type="entry name" value="Trigger_factor"/>
    <property type="match status" value="1"/>
</dbReference>
<keyword evidence="9" id="KW-0132">Cell division</keyword>